<protein>
    <recommendedName>
        <fullName evidence="7">Rhodopsin domain-containing protein</fullName>
    </recommendedName>
</protein>
<evidence type="ECO:0000256" key="5">
    <source>
        <dbReference type="ARBA" id="ARBA00038359"/>
    </source>
</evidence>
<feature type="transmembrane region" description="Helical" evidence="6">
    <location>
        <begin position="44"/>
        <end position="63"/>
    </location>
</feature>
<dbReference type="PANTHER" id="PTHR33048">
    <property type="entry name" value="PTH11-LIKE INTEGRAL MEMBRANE PROTEIN (AFU_ORTHOLOGUE AFUA_5G11245)"/>
    <property type="match status" value="1"/>
</dbReference>
<name>A0AA39Z3N5_9PEZI</name>
<evidence type="ECO:0000256" key="2">
    <source>
        <dbReference type="ARBA" id="ARBA00022692"/>
    </source>
</evidence>
<evidence type="ECO:0000256" key="4">
    <source>
        <dbReference type="ARBA" id="ARBA00023136"/>
    </source>
</evidence>
<gene>
    <name evidence="8" type="ORF">DIS24_g1122</name>
</gene>
<dbReference type="GO" id="GO:0016020">
    <property type="term" value="C:membrane"/>
    <property type="evidence" value="ECO:0007669"/>
    <property type="project" value="UniProtKB-SubCell"/>
</dbReference>
<accession>A0AA39Z3N5</accession>
<feature type="transmembrane region" description="Helical" evidence="6">
    <location>
        <begin position="12"/>
        <end position="32"/>
    </location>
</feature>
<dbReference type="EMBL" id="JAUJDW010000003">
    <property type="protein sequence ID" value="KAK0663557.1"/>
    <property type="molecule type" value="Genomic_DNA"/>
</dbReference>
<dbReference type="PANTHER" id="PTHR33048:SF96">
    <property type="entry name" value="INTEGRAL MEMBRANE PROTEIN"/>
    <property type="match status" value="1"/>
</dbReference>
<dbReference type="Proteomes" id="UP001175001">
    <property type="component" value="Unassembled WGS sequence"/>
</dbReference>
<evidence type="ECO:0000256" key="6">
    <source>
        <dbReference type="SAM" id="Phobius"/>
    </source>
</evidence>
<keyword evidence="2 6" id="KW-0812">Transmembrane</keyword>
<sequence length="369" mass="39784">MASFSTADEDRRWIVLTMVCLALTLGLSSLALRGYVKLRVRKMVIADDWIMLIAGVLWLGYMASQIAACANGFGAHTADLRQNSYYYVVGTAHNGDVVEALRFWFVSTLLHIGTTAVVRLSASLTILAQPYPRSTFRSWTVILNLAIVTLASIAFAVLLALQCTPVSAYWSRNRAEASSASCRFATTVVQPGWYWFTALSLVASLVLAFFALTPVLQAGLSWRKRAPGAVLNLFSVTSVAMSALQLAQVPTLRDTADLTFAAGDFASYALLVPSLALVAANLAGLGPWVKELGWDAEGEGSWREENRGLRMGTLGRRRGRSAMNVMRGHGEEGDEAVLDAAIEEGLGRLESTGAEARAVSGSELGRERG</sequence>
<comment type="caution">
    <text evidence="8">The sequence shown here is derived from an EMBL/GenBank/DDBJ whole genome shotgun (WGS) entry which is preliminary data.</text>
</comment>
<keyword evidence="4 6" id="KW-0472">Membrane</keyword>
<proteinExistence type="inferred from homology"/>
<feature type="transmembrane region" description="Helical" evidence="6">
    <location>
        <begin position="139"/>
        <end position="161"/>
    </location>
</feature>
<evidence type="ECO:0000313" key="8">
    <source>
        <dbReference type="EMBL" id="KAK0663557.1"/>
    </source>
</evidence>
<comment type="subcellular location">
    <subcellularLocation>
        <location evidence="1">Membrane</location>
        <topology evidence="1">Multi-pass membrane protein</topology>
    </subcellularLocation>
</comment>
<evidence type="ECO:0000256" key="1">
    <source>
        <dbReference type="ARBA" id="ARBA00004141"/>
    </source>
</evidence>
<comment type="similarity">
    <text evidence="5">Belongs to the SAT4 family.</text>
</comment>
<evidence type="ECO:0000256" key="3">
    <source>
        <dbReference type="ARBA" id="ARBA00022989"/>
    </source>
</evidence>
<feature type="transmembrane region" description="Helical" evidence="6">
    <location>
        <begin position="228"/>
        <end position="247"/>
    </location>
</feature>
<reference evidence="8" key="1">
    <citation type="submission" date="2023-06" db="EMBL/GenBank/DDBJ databases">
        <title>Multi-omics analyses reveal the molecular pathogenesis toolkit of Lasiodiplodia hormozganensis, a cross-kingdom pathogen.</title>
        <authorList>
            <person name="Felix C."/>
            <person name="Meneses R."/>
            <person name="Goncalves M.F.M."/>
            <person name="Tilleman L."/>
            <person name="Duarte A.S."/>
            <person name="Jorrin-Novo J.V."/>
            <person name="Van De Peer Y."/>
            <person name="Deforce D."/>
            <person name="Van Nieuwerburgh F."/>
            <person name="Esteves A.C."/>
            <person name="Alves A."/>
        </authorList>
    </citation>
    <scope>NUCLEOTIDE SEQUENCE</scope>
    <source>
        <strain evidence="8">CBS 339.90</strain>
    </source>
</reference>
<keyword evidence="3 6" id="KW-1133">Transmembrane helix</keyword>
<evidence type="ECO:0000259" key="7">
    <source>
        <dbReference type="Pfam" id="PF20684"/>
    </source>
</evidence>
<dbReference type="InterPro" id="IPR049326">
    <property type="entry name" value="Rhodopsin_dom_fungi"/>
</dbReference>
<feature type="transmembrane region" description="Helical" evidence="6">
    <location>
        <begin position="193"/>
        <end position="216"/>
    </location>
</feature>
<evidence type="ECO:0000313" key="9">
    <source>
        <dbReference type="Proteomes" id="UP001175001"/>
    </source>
</evidence>
<dbReference type="AlphaFoldDB" id="A0AA39Z3N5"/>
<feature type="domain" description="Rhodopsin" evidence="7">
    <location>
        <begin position="32"/>
        <end position="288"/>
    </location>
</feature>
<dbReference type="InterPro" id="IPR052337">
    <property type="entry name" value="SAT4-like"/>
</dbReference>
<organism evidence="8 9">
    <name type="scientific">Lasiodiplodia hormozganensis</name>
    <dbReference type="NCBI Taxonomy" id="869390"/>
    <lineage>
        <taxon>Eukaryota</taxon>
        <taxon>Fungi</taxon>
        <taxon>Dikarya</taxon>
        <taxon>Ascomycota</taxon>
        <taxon>Pezizomycotina</taxon>
        <taxon>Dothideomycetes</taxon>
        <taxon>Dothideomycetes incertae sedis</taxon>
        <taxon>Botryosphaeriales</taxon>
        <taxon>Botryosphaeriaceae</taxon>
        <taxon>Lasiodiplodia</taxon>
    </lineage>
</organism>
<feature type="transmembrane region" description="Helical" evidence="6">
    <location>
        <begin position="267"/>
        <end position="289"/>
    </location>
</feature>
<dbReference type="Pfam" id="PF20684">
    <property type="entry name" value="Fung_rhodopsin"/>
    <property type="match status" value="1"/>
</dbReference>
<keyword evidence="9" id="KW-1185">Reference proteome</keyword>